<comment type="caution">
    <text evidence="2">The sequence shown here is derived from an EMBL/GenBank/DDBJ whole genome shotgun (WGS) entry which is preliminary data.</text>
</comment>
<evidence type="ECO:0008006" key="4">
    <source>
        <dbReference type="Google" id="ProtNLM"/>
    </source>
</evidence>
<keyword evidence="3" id="KW-1185">Reference proteome</keyword>
<evidence type="ECO:0000313" key="3">
    <source>
        <dbReference type="Proteomes" id="UP000178953"/>
    </source>
</evidence>
<feature type="chain" id="PRO_5030026950" description="Secreted protein" evidence="1">
    <location>
        <begin position="27"/>
        <end position="139"/>
    </location>
</feature>
<dbReference type="OrthoDB" id="4725588at2"/>
<proteinExistence type="predicted"/>
<keyword evidence="1" id="KW-0732">Signal</keyword>
<feature type="signal peptide" evidence="1">
    <location>
        <begin position="1"/>
        <end position="26"/>
    </location>
</feature>
<dbReference type="EMBL" id="MCHX01000090">
    <property type="protein sequence ID" value="OFJ50875.1"/>
    <property type="molecule type" value="Genomic_DNA"/>
</dbReference>
<dbReference type="AlphaFoldDB" id="A0A1E8PX69"/>
<organism evidence="2 3">
    <name type="scientific">Mycolicibacterium grossiae</name>
    <dbReference type="NCBI Taxonomy" id="1552759"/>
    <lineage>
        <taxon>Bacteria</taxon>
        <taxon>Bacillati</taxon>
        <taxon>Actinomycetota</taxon>
        <taxon>Actinomycetes</taxon>
        <taxon>Mycobacteriales</taxon>
        <taxon>Mycobacteriaceae</taxon>
        <taxon>Mycolicibacterium</taxon>
    </lineage>
</organism>
<evidence type="ECO:0000256" key="1">
    <source>
        <dbReference type="SAM" id="SignalP"/>
    </source>
</evidence>
<dbReference type="RefSeq" id="WP_070355891.1">
    <property type="nucleotide sequence ID" value="NZ_CP043474.1"/>
</dbReference>
<reference evidence="2 3" key="1">
    <citation type="submission" date="2016-09" db="EMBL/GenBank/DDBJ databases">
        <title>genome sequence of Mycobacterium sp. 739 SCH.</title>
        <authorList>
            <person name="Greninger A.L."/>
            <person name="Qin X."/>
            <person name="Jerome K."/>
            <person name="Vora S."/>
            <person name="Quinn K."/>
        </authorList>
    </citation>
    <scope>NUCLEOTIDE SEQUENCE [LARGE SCALE GENOMIC DNA]</scope>
    <source>
        <strain evidence="2 3">SCH</strain>
    </source>
</reference>
<dbReference type="Proteomes" id="UP000178953">
    <property type="component" value="Unassembled WGS sequence"/>
</dbReference>
<sequence>MKNIVIGAIATGCTALSLGLAAPANADLAPGDYHHRSIMANGVVTDNLMRVTGCGPGCISILNLTSNTYQGQAHKSGNQYVLDQFVPGGAFCPDGRPIDVVTRSTFDLDGTNGLYTFNGPNPCGTSGPVGETRFTFTPA</sequence>
<name>A0A1E8PX69_9MYCO</name>
<evidence type="ECO:0000313" key="2">
    <source>
        <dbReference type="EMBL" id="OFJ50875.1"/>
    </source>
</evidence>
<gene>
    <name evidence="2" type="ORF">BEL07_25770</name>
</gene>
<accession>A0A1E8PX69</accession>
<protein>
    <recommendedName>
        <fullName evidence="4">Secreted protein</fullName>
    </recommendedName>
</protein>